<evidence type="ECO:0000256" key="6">
    <source>
        <dbReference type="ARBA" id="ARBA00022692"/>
    </source>
</evidence>
<organism evidence="12 13">
    <name type="scientific">Pseudorhodobacter antarcticus</name>
    <dbReference type="NCBI Taxonomy" id="1077947"/>
    <lineage>
        <taxon>Bacteria</taxon>
        <taxon>Pseudomonadati</taxon>
        <taxon>Pseudomonadota</taxon>
        <taxon>Alphaproteobacteria</taxon>
        <taxon>Rhodobacterales</taxon>
        <taxon>Paracoccaceae</taxon>
        <taxon>Pseudorhodobacter</taxon>
    </lineage>
</organism>
<keyword evidence="8 10" id="KW-1133">Transmembrane helix</keyword>
<sequence length="296" mass="33973">MRRTKRRSLHWLDYLIAAVVVAFIAVIWLRISGTLNYKWQWERIPNYILRWDEADGRWVANLLLQGLITTIRIAIYSGILALILGTLLGIARTSTNLVIRMLARTYLEVLRNIPPVVVVFIFFFFLSQQLIAVLNMETWARGIARQDDIAVWEFFFGDMRRFPSLISGVIVLALFESAFVGEIVRAGIQSIPRGQREAARSIGMSWTDEMRFIVMPQALRKVLPPLSNQFISLVKDSSIISLISVQELTYKTVELVASTRMIFEAWIATACLYFILCFGLSLLFRRLETGGKHKPR</sequence>
<dbReference type="SUPFAM" id="SSF161098">
    <property type="entry name" value="MetI-like"/>
    <property type="match status" value="1"/>
</dbReference>
<evidence type="ECO:0000256" key="9">
    <source>
        <dbReference type="ARBA" id="ARBA00023136"/>
    </source>
</evidence>
<feature type="transmembrane region" description="Helical" evidence="10">
    <location>
        <begin position="112"/>
        <end position="131"/>
    </location>
</feature>
<proteinExistence type="inferred from homology"/>
<dbReference type="CDD" id="cd06261">
    <property type="entry name" value="TM_PBP2"/>
    <property type="match status" value="1"/>
</dbReference>
<dbReference type="RefSeq" id="WP_050520125.1">
    <property type="nucleotide sequence ID" value="NZ_FOCO01000008.1"/>
</dbReference>
<evidence type="ECO:0000256" key="1">
    <source>
        <dbReference type="ARBA" id="ARBA00003159"/>
    </source>
</evidence>
<dbReference type="GO" id="GO:0006865">
    <property type="term" value="P:amino acid transport"/>
    <property type="evidence" value="ECO:0007669"/>
    <property type="project" value="UniProtKB-KW"/>
</dbReference>
<evidence type="ECO:0000313" key="13">
    <source>
        <dbReference type="Proteomes" id="UP000183002"/>
    </source>
</evidence>
<feature type="transmembrane region" description="Helical" evidence="10">
    <location>
        <begin position="12"/>
        <end position="31"/>
    </location>
</feature>
<keyword evidence="6 10" id="KW-0812">Transmembrane</keyword>
<dbReference type="Gene3D" id="1.10.3720.10">
    <property type="entry name" value="MetI-like"/>
    <property type="match status" value="1"/>
</dbReference>
<dbReference type="PANTHER" id="PTHR30614">
    <property type="entry name" value="MEMBRANE COMPONENT OF AMINO ACID ABC TRANSPORTER"/>
    <property type="match status" value="1"/>
</dbReference>
<name>A0A1H8EB68_9RHOB</name>
<evidence type="ECO:0000259" key="11">
    <source>
        <dbReference type="PROSITE" id="PS50928"/>
    </source>
</evidence>
<dbReference type="Pfam" id="PF00528">
    <property type="entry name" value="BPD_transp_1"/>
    <property type="match status" value="1"/>
</dbReference>
<dbReference type="InterPro" id="IPR000515">
    <property type="entry name" value="MetI-like"/>
</dbReference>
<keyword evidence="4 10" id="KW-0813">Transport</keyword>
<evidence type="ECO:0000313" key="12">
    <source>
        <dbReference type="EMBL" id="SEN16394.1"/>
    </source>
</evidence>
<gene>
    <name evidence="12" type="ORF">SAMN05216227_1008116</name>
</gene>
<keyword evidence="5" id="KW-1003">Cell membrane</keyword>
<dbReference type="InterPro" id="IPR010065">
    <property type="entry name" value="AA_ABC_transptr_permease_3TM"/>
</dbReference>
<evidence type="ECO:0000256" key="8">
    <source>
        <dbReference type="ARBA" id="ARBA00022989"/>
    </source>
</evidence>
<keyword evidence="13" id="KW-1185">Reference proteome</keyword>
<reference evidence="12 13" key="1">
    <citation type="submission" date="2016-10" db="EMBL/GenBank/DDBJ databases">
        <authorList>
            <person name="de Groot N.N."/>
        </authorList>
    </citation>
    <scope>NUCLEOTIDE SEQUENCE [LARGE SCALE GENOMIC DNA]</scope>
    <source>
        <strain evidence="12 13">CGMCC 1.10836</strain>
    </source>
</reference>
<dbReference type="AlphaFoldDB" id="A0A1H8EB68"/>
<dbReference type="PROSITE" id="PS50928">
    <property type="entry name" value="ABC_TM1"/>
    <property type="match status" value="1"/>
</dbReference>
<dbReference type="PANTHER" id="PTHR30614:SF20">
    <property type="entry name" value="GLUTAMINE TRANSPORT SYSTEM PERMEASE PROTEIN GLNP"/>
    <property type="match status" value="1"/>
</dbReference>
<evidence type="ECO:0000256" key="2">
    <source>
        <dbReference type="ARBA" id="ARBA00004429"/>
    </source>
</evidence>
<evidence type="ECO:0000256" key="5">
    <source>
        <dbReference type="ARBA" id="ARBA00022475"/>
    </source>
</evidence>
<dbReference type="NCBIfam" id="TIGR01726">
    <property type="entry name" value="HEQRo_perm_3TM"/>
    <property type="match status" value="1"/>
</dbReference>
<evidence type="ECO:0000256" key="7">
    <source>
        <dbReference type="ARBA" id="ARBA00022970"/>
    </source>
</evidence>
<dbReference type="GO" id="GO:0022857">
    <property type="term" value="F:transmembrane transporter activity"/>
    <property type="evidence" value="ECO:0007669"/>
    <property type="project" value="InterPro"/>
</dbReference>
<dbReference type="EMBL" id="FOCO01000008">
    <property type="protein sequence ID" value="SEN16394.1"/>
    <property type="molecule type" value="Genomic_DNA"/>
</dbReference>
<dbReference type="STRING" id="1077947.SAMN05216227_1008116"/>
<accession>A0A1H8EB68</accession>
<comment type="similarity">
    <text evidence="3">Belongs to the binding-protein-dependent transport system permease family. HisMQ subfamily.</text>
</comment>
<keyword evidence="7" id="KW-0029">Amino-acid transport</keyword>
<dbReference type="InterPro" id="IPR043429">
    <property type="entry name" value="ArtM/GltK/GlnP/TcyL/YhdX-like"/>
</dbReference>
<feature type="transmembrane region" description="Helical" evidence="10">
    <location>
        <begin position="162"/>
        <end position="184"/>
    </location>
</feature>
<evidence type="ECO:0000256" key="10">
    <source>
        <dbReference type="RuleBase" id="RU363032"/>
    </source>
</evidence>
<feature type="transmembrane region" description="Helical" evidence="10">
    <location>
        <begin position="265"/>
        <end position="284"/>
    </location>
</feature>
<keyword evidence="9 10" id="KW-0472">Membrane</keyword>
<comment type="subcellular location">
    <subcellularLocation>
        <location evidence="2">Cell inner membrane</location>
        <topology evidence="2">Multi-pass membrane protein</topology>
    </subcellularLocation>
    <subcellularLocation>
        <location evidence="10">Cell membrane</location>
        <topology evidence="10">Multi-pass membrane protein</topology>
    </subcellularLocation>
</comment>
<protein>
    <submittedName>
        <fullName evidence="12">Amino acid ABC transporter membrane protein 2, PAAT family</fullName>
    </submittedName>
</protein>
<dbReference type="Proteomes" id="UP000183002">
    <property type="component" value="Unassembled WGS sequence"/>
</dbReference>
<dbReference type="OrthoDB" id="9814550at2"/>
<feature type="transmembrane region" description="Helical" evidence="10">
    <location>
        <begin position="73"/>
        <end position="91"/>
    </location>
</feature>
<feature type="domain" description="ABC transmembrane type-1" evidence="11">
    <location>
        <begin position="67"/>
        <end position="284"/>
    </location>
</feature>
<dbReference type="InterPro" id="IPR035906">
    <property type="entry name" value="MetI-like_sf"/>
</dbReference>
<dbReference type="GO" id="GO:0043190">
    <property type="term" value="C:ATP-binding cassette (ABC) transporter complex"/>
    <property type="evidence" value="ECO:0007669"/>
    <property type="project" value="InterPro"/>
</dbReference>
<evidence type="ECO:0000256" key="3">
    <source>
        <dbReference type="ARBA" id="ARBA00010072"/>
    </source>
</evidence>
<comment type="function">
    <text evidence="1">Part of the binding-protein-dependent transport system for glutamine; probably responsible for the translocation of the substrate across the membrane.</text>
</comment>
<evidence type="ECO:0000256" key="4">
    <source>
        <dbReference type="ARBA" id="ARBA00022448"/>
    </source>
</evidence>